<reference evidence="1 2" key="1">
    <citation type="submission" date="2017-03" db="EMBL/GenBank/DDBJ databases">
        <title>An alternative strategy for trypanosome survival in the mammalian bloodstream revealed through genome and transcriptome analysis of the ubiquitous bovine parasite Trypanosoma (Megatrypanum) theileri.</title>
        <authorList>
            <person name="Kelly S."/>
            <person name="Ivens A."/>
            <person name="Mott A."/>
            <person name="O'Neill E."/>
            <person name="Emms D."/>
            <person name="Macleod O."/>
            <person name="Voorheis P."/>
            <person name="Matthews J."/>
            <person name="Matthews K."/>
            <person name="Carrington M."/>
        </authorList>
    </citation>
    <scope>NUCLEOTIDE SEQUENCE [LARGE SCALE GENOMIC DNA]</scope>
    <source>
        <strain evidence="1">Edinburgh</strain>
    </source>
</reference>
<keyword evidence="2" id="KW-1185">Reference proteome</keyword>
<evidence type="ECO:0000313" key="1">
    <source>
        <dbReference type="EMBL" id="ORC90679.1"/>
    </source>
</evidence>
<dbReference type="VEuPathDB" id="TriTrypDB:TM35_000071030"/>
<dbReference type="OrthoDB" id="270566at2759"/>
<dbReference type="Proteomes" id="UP000192257">
    <property type="component" value="Unassembled WGS sequence"/>
</dbReference>
<gene>
    <name evidence="1" type="ORF">TM35_000071030</name>
</gene>
<protein>
    <submittedName>
        <fullName evidence="1">Putative ribosomal P protein AGP2beta-1</fullName>
    </submittedName>
</protein>
<proteinExistence type="predicted"/>
<dbReference type="RefSeq" id="XP_028884745.1">
    <property type="nucleotide sequence ID" value="XM_029023549.1"/>
</dbReference>
<dbReference type="GeneID" id="39983329"/>
<accession>A0A1X0P2C5</accession>
<evidence type="ECO:0000313" key="2">
    <source>
        <dbReference type="Proteomes" id="UP000192257"/>
    </source>
</evidence>
<organism evidence="1 2">
    <name type="scientific">Trypanosoma theileri</name>
    <dbReference type="NCBI Taxonomy" id="67003"/>
    <lineage>
        <taxon>Eukaryota</taxon>
        <taxon>Discoba</taxon>
        <taxon>Euglenozoa</taxon>
        <taxon>Kinetoplastea</taxon>
        <taxon>Metakinetoplastina</taxon>
        <taxon>Trypanosomatida</taxon>
        <taxon>Trypanosomatidae</taxon>
        <taxon>Trypanosoma</taxon>
    </lineage>
</organism>
<name>A0A1X0P2C5_9TRYP</name>
<comment type="caution">
    <text evidence="1">The sequence shown here is derived from an EMBL/GenBank/DDBJ whole genome shotgun (WGS) entry which is preliminary data.</text>
</comment>
<dbReference type="AlphaFoldDB" id="A0A1X0P2C5"/>
<sequence>MALQSHKDNYNTNGLTISSLVALCSDCSKLCLERTERVIENKSRAPRGWEKEYMTVAQERRKEDYNLCEVHCQRVASVCPISSDIDRFYALGYKKVAQLNDLNGLPSIQQMSRCERAAFDFSNVLFSLAHKPSKVVFETVDPKTGVKTEDREDGEPSEVHKKVLAGGSVKDEILRRWSTARRGREDMEELGVLRSIKDSSIFKEELERQKEEEAIKSRGTTPKW</sequence>
<dbReference type="EMBL" id="NBCO01000007">
    <property type="protein sequence ID" value="ORC90679.1"/>
    <property type="molecule type" value="Genomic_DNA"/>
</dbReference>